<sequence length="344" mass="39129">MNKIKKPDFIKLSGSTDRNAISIKMLGNSADIVNFSQYFFSKLFAFKIKKQSLRNEKAVVIQEIRQYGNSSLEKFANVARNCSFKAHNLFDDEVLGTPKDIANFTTKDIYDFFDTHLVKDNISVLIAGTCSTLHKIKNDLNTYYLKTSSIIANDSVNYFPKETLLLEKAVIGKAEQKQLAQLSFIYKVGSDHLDKNRILALSMLFSLLNSGTYSLLSQMQRFVPKLYFFQAIPIFRKTNIYLQVLTSCSIQDAEIIENNINKVFLTLSKLNSDNLKATIHNLKFQHNLLFDGVEKSVLSFANMSLEQEKLIDLDSIDPIFIVEKFKKITTTLVDQAGSKVIAYM</sequence>
<dbReference type="GO" id="GO:0046872">
    <property type="term" value="F:metal ion binding"/>
    <property type="evidence" value="ECO:0007669"/>
    <property type="project" value="InterPro"/>
</dbReference>
<protein>
    <submittedName>
        <fullName evidence="1">Peptidase, M16 family</fullName>
    </submittedName>
</protein>
<keyword evidence="2" id="KW-1185">Reference proteome</keyword>
<dbReference type="STRING" id="1423790.BN53_02170"/>
<dbReference type="Proteomes" id="UP000009311">
    <property type="component" value="Unassembled WGS sequence"/>
</dbReference>
<dbReference type="Gene3D" id="3.30.830.10">
    <property type="entry name" value="Metalloenzyme, LuxS/M16 peptidase-like"/>
    <property type="match status" value="1"/>
</dbReference>
<reference evidence="1 2" key="1">
    <citation type="submission" date="2012-06" db="EMBL/GenBank/DDBJ databases">
        <title>Draft Genome Sequence of Lactobacillus pasteurii CRBIP 24.76T.</title>
        <authorList>
            <person name="Cousin S."/>
            <person name="Bouchier C."/>
            <person name="Loux V."/>
            <person name="Ma L."/>
            <person name="Creno S."/>
            <person name="Bizet C."/>
            <person name="Clermont D."/>
        </authorList>
    </citation>
    <scope>NUCLEOTIDE SEQUENCE [LARGE SCALE GENOMIC DNA]</scope>
    <source>
        <strain evidence="2">CRBIP 24.76T</strain>
    </source>
</reference>
<evidence type="ECO:0000313" key="2">
    <source>
        <dbReference type="Proteomes" id="UP000009311"/>
    </source>
</evidence>
<name>I7LDH6_9LACO</name>
<dbReference type="AlphaFoldDB" id="I7LDH6"/>
<dbReference type="EMBL" id="CAKD01000013">
    <property type="protein sequence ID" value="CCI84908.1"/>
    <property type="molecule type" value="Genomic_DNA"/>
</dbReference>
<evidence type="ECO:0000313" key="1">
    <source>
        <dbReference type="EMBL" id="CCI84908.1"/>
    </source>
</evidence>
<dbReference type="SUPFAM" id="SSF63411">
    <property type="entry name" value="LuxS/MPP-like metallohydrolase"/>
    <property type="match status" value="1"/>
</dbReference>
<gene>
    <name evidence="1" type="ORF">BN53_02170</name>
</gene>
<dbReference type="InterPro" id="IPR011249">
    <property type="entry name" value="Metalloenz_LuxS/M16"/>
</dbReference>
<organism evidence="1 2">
    <name type="scientific">Lactobacillus pasteurii DSM 23907 = CRBIP 24.76</name>
    <dbReference type="NCBI Taxonomy" id="1423790"/>
    <lineage>
        <taxon>Bacteria</taxon>
        <taxon>Bacillati</taxon>
        <taxon>Bacillota</taxon>
        <taxon>Bacilli</taxon>
        <taxon>Lactobacillales</taxon>
        <taxon>Lactobacillaceae</taxon>
        <taxon>Lactobacillus</taxon>
    </lineage>
</organism>
<proteinExistence type="predicted"/>
<accession>I7LDH6</accession>
<comment type="caution">
    <text evidence="1">The sequence shown here is derived from an EMBL/GenBank/DDBJ whole genome shotgun (WGS) entry which is preliminary data.</text>
</comment>